<dbReference type="EMBL" id="BOOW01000013">
    <property type="protein sequence ID" value="GII92020.1"/>
    <property type="molecule type" value="Genomic_DNA"/>
</dbReference>
<dbReference type="RefSeq" id="WP_204024485.1">
    <property type="nucleotide sequence ID" value="NZ_JBHLZQ010000007.1"/>
</dbReference>
<evidence type="ECO:0000259" key="3">
    <source>
        <dbReference type="Pfam" id="PF08044"/>
    </source>
</evidence>
<gene>
    <name evidence="4" type="ORF">Ssi02_22510</name>
</gene>
<feature type="compositionally biased region" description="Basic residues" evidence="1">
    <location>
        <begin position="70"/>
        <end position="89"/>
    </location>
</feature>
<evidence type="ECO:0000256" key="1">
    <source>
        <dbReference type="SAM" id="MobiDB-lite"/>
    </source>
</evidence>
<keyword evidence="5" id="KW-1185">Reference proteome</keyword>
<organism evidence="4 5">
    <name type="scientific">Sinosporangium siamense</name>
    <dbReference type="NCBI Taxonomy" id="1367973"/>
    <lineage>
        <taxon>Bacteria</taxon>
        <taxon>Bacillati</taxon>
        <taxon>Actinomycetota</taxon>
        <taxon>Actinomycetes</taxon>
        <taxon>Streptosporangiales</taxon>
        <taxon>Streptosporangiaceae</taxon>
        <taxon>Sinosporangium</taxon>
    </lineage>
</organism>
<dbReference type="InterPro" id="IPR012551">
    <property type="entry name" value="DUF1707_SHOCT-like"/>
</dbReference>
<accession>A0A919RDQ6</accession>
<evidence type="ECO:0000313" key="4">
    <source>
        <dbReference type="EMBL" id="GII92020.1"/>
    </source>
</evidence>
<dbReference type="Pfam" id="PF08044">
    <property type="entry name" value="DUF1707"/>
    <property type="match status" value="1"/>
</dbReference>
<sequence length="149" mass="16878">MTNKPEDLRIGHTERDATATALREAFAVGHITLEELDERLDLALSARTAGDLARVTADLPAAPSPAPRAQQKRTHGPRHHNNHWHPHRGGLPVHRRRGGPGPWPWIPLLVLAVAFGGFGVIKYFILFWVVLFVAGMFHHRRLQMRHQRR</sequence>
<proteinExistence type="predicted"/>
<keyword evidence="2" id="KW-0472">Membrane</keyword>
<reference evidence="4" key="1">
    <citation type="submission" date="2021-01" db="EMBL/GenBank/DDBJ databases">
        <title>Whole genome shotgun sequence of Sinosporangium siamense NBRC 109515.</title>
        <authorList>
            <person name="Komaki H."/>
            <person name="Tamura T."/>
        </authorList>
    </citation>
    <scope>NUCLEOTIDE SEQUENCE</scope>
    <source>
        <strain evidence="4">NBRC 109515</strain>
    </source>
</reference>
<keyword evidence="2" id="KW-0812">Transmembrane</keyword>
<feature type="domain" description="DUF1707" evidence="3">
    <location>
        <begin position="8"/>
        <end position="60"/>
    </location>
</feature>
<dbReference type="AlphaFoldDB" id="A0A919RDQ6"/>
<feature type="transmembrane region" description="Helical" evidence="2">
    <location>
        <begin position="105"/>
        <end position="138"/>
    </location>
</feature>
<evidence type="ECO:0000313" key="5">
    <source>
        <dbReference type="Proteomes" id="UP000606172"/>
    </source>
</evidence>
<dbReference type="Proteomes" id="UP000606172">
    <property type="component" value="Unassembled WGS sequence"/>
</dbReference>
<dbReference type="PANTHER" id="PTHR40763:SF5">
    <property type="entry name" value="MEMBRANE PROTEIN"/>
    <property type="match status" value="1"/>
</dbReference>
<dbReference type="PANTHER" id="PTHR40763">
    <property type="entry name" value="MEMBRANE PROTEIN-RELATED"/>
    <property type="match status" value="1"/>
</dbReference>
<protein>
    <recommendedName>
        <fullName evidence="3">DUF1707 domain-containing protein</fullName>
    </recommendedName>
</protein>
<keyword evidence="2" id="KW-1133">Transmembrane helix</keyword>
<name>A0A919RDQ6_9ACTN</name>
<evidence type="ECO:0000256" key="2">
    <source>
        <dbReference type="SAM" id="Phobius"/>
    </source>
</evidence>
<feature type="region of interest" description="Disordered" evidence="1">
    <location>
        <begin position="58"/>
        <end position="89"/>
    </location>
</feature>
<comment type="caution">
    <text evidence="4">The sequence shown here is derived from an EMBL/GenBank/DDBJ whole genome shotgun (WGS) entry which is preliminary data.</text>
</comment>